<accession>A0ABW7I6A0</accession>
<name>A0ABW7I6A0_9RHOB</name>
<sequence length="207" mass="22831">MSEARPAMQGKKKYHHGDLREQLLEAVRVLIERHGADAFSVAEACRLAGVSSAAPYKHFADRSDILRGVVLLAMDRMRRAMQATAEAYPARDPRRIAALGQSYVDFARTEPGIFRTMFGLTEGHEDDAELTRAGDETCAIVEQVVADHLGLAPSDPEAKLRAYALWCFVHGHSFLCLDSKLPRDMSSIDEAALLRTVGDAMLPPDPR</sequence>
<evidence type="ECO:0000259" key="5">
    <source>
        <dbReference type="PROSITE" id="PS50977"/>
    </source>
</evidence>
<evidence type="ECO:0000313" key="7">
    <source>
        <dbReference type="Proteomes" id="UP001607157"/>
    </source>
</evidence>
<dbReference type="Proteomes" id="UP001607157">
    <property type="component" value="Unassembled WGS sequence"/>
</dbReference>
<feature type="DNA-binding region" description="H-T-H motif" evidence="4">
    <location>
        <begin position="40"/>
        <end position="59"/>
    </location>
</feature>
<dbReference type="InterPro" id="IPR025996">
    <property type="entry name" value="MT1864/Rv1816-like_C"/>
</dbReference>
<dbReference type="EMBL" id="JBIHMM010000001">
    <property type="protein sequence ID" value="MFH0253548.1"/>
    <property type="molecule type" value="Genomic_DNA"/>
</dbReference>
<dbReference type="SUPFAM" id="SSF46689">
    <property type="entry name" value="Homeodomain-like"/>
    <property type="match status" value="1"/>
</dbReference>
<evidence type="ECO:0000256" key="3">
    <source>
        <dbReference type="ARBA" id="ARBA00023163"/>
    </source>
</evidence>
<keyword evidence="3" id="KW-0804">Transcription</keyword>
<dbReference type="PANTHER" id="PTHR30055">
    <property type="entry name" value="HTH-TYPE TRANSCRIPTIONAL REGULATOR RUTR"/>
    <property type="match status" value="1"/>
</dbReference>
<dbReference type="PROSITE" id="PS50977">
    <property type="entry name" value="HTH_TETR_2"/>
    <property type="match status" value="1"/>
</dbReference>
<comment type="caution">
    <text evidence="6">The sequence shown here is derived from an EMBL/GenBank/DDBJ whole genome shotgun (WGS) entry which is preliminary data.</text>
</comment>
<evidence type="ECO:0000256" key="2">
    <source>
        <dbReference type="ARBA" id="ARBA00023125"/>
    </source>
</evidence>
<dbReference type="PANTHER" id="PTHR30055:SF220">
    <property type="entry name" value="TETR-FAMILY REGULATORY PROTEIN"/>
    <property type="match status" value="1"/>
</dbReference>
<dbReference type="InterPro" id="IPR009057">
    <property type="entry name" value="Homeodomain-like_sf"/>
</dbReference>
<dbReference type="InterPro" id="IPR050109">
    <property type="entry name" value="HTH-type_TetR-like_transc_reg"/>
</dbReference>
<reference evidence="6 7" key="1">
    <citation type="submission" date="2024-10" db="EMBL/GenBank/DDBJ databases">
        <authorList>
            <person name="Yang X.-N."/>
        </authorList>
    </citation>
    <scope>NUCLEOTIDE SEQUENCE [LARGE SCALE GENOMIC DNA]</scope>
    <source>
        <strain evidence="6 7">CAU 1059</strain>
    </source>
</reference>
<dbReference type="Pfam" id="PF00440">
    <property type="entry name" value="TetR_N"/>
    <property type="match status" value="1"/>
</dbReference>
<dbReference type="InterPro" id="IPR001647">
    <property type="entry name" value="HTH_TetR"/>
</dbReference>
<dbReference type="Pfam" id="PF13305">
    <property type="entry name" value="TetR_C_33"/>
    <property type="match status" value="1"/>
</dbReference>
<evidence type="ECO:0000256" key="1">
    <source>
        <dbReference type="ARBA" id="ARBA00023015"/>
    </source>
</evidence>
<dbReference type="RefSeq" id="WP_377172828.1">
    <property type="nucleotide sequence ID" value="NZ_JBHTJC010000005.1"/>
</dbReference>
<evidence type="ECO:0000256" key="4">
    <source>
        <dbReference type="PROSITE-ProRule" id="PRU00335"/>
    </source>
</evidence>
<proteinExistence type="predicted"/>
<dbReference type="InterPro" id="IPR036271">
    <property type="entry name" value="Tet_transcr_reg_TetR-rel_C_sf"/>
</dbReference>
<organism evidence="6 7">
    <name type="scientific">Roseovarius aquimarinus</name>
    <dbReference type="NCBI Taxonomy" id="1229156"/>
    <lineage>
        <taxon>Bacteria</taxon>
        <taxon>Pseudomonadati</taxon>
        <taxon>Pseudomonadota</taxon>
        <taxon>Alphaproteobacteria</taxon>
        <taxon>Rhodobacterales</taxon>
        <taxon>Roseobacteraceae</taxon>
        <taxon>Roseovarius</taxon>
    </lineage>
</organism>
<gene>
    <name evidence="6" type="ORF">ACGRVM_06575</name>
</gene>
<keyword evidence="1" id="KW-0805">Transcription regulation</keyword>
<dbReference type="SUPFAM" id="SSF48498">
    <property type="entry name" value="Tetracyclin repressor-like, C-terminal domain"/>
    <property type="match status" value="1"/>
</dbReference>
<protein>
    <submittedName>
        <fullName evidence="6">TetR/AcrR family transcriptional regulator</fullName>
    </submittedName>
</protein>
<keyword evidence="7" id="KW-1185">Reference proteome</keyword>
<evidence type="ECO:0000313" key="6">
    <source>
        <dbReference type="EMBL" id="MFH0253548.1"/>
    </source>
</evidence>
<feature type="domain" description="HTH tetR-type" evidence="5">
    <location>
        <begin position="17"/>
        <end position="77"/>
    </location>
</feature>
<dbReference type="Gene3D" id="1.10.357.10">
    <property type="entry name" value="Tetracycline Repressor, domain 2"/>
    <property type="match status" value="1"/>
</dbReference>
<keyword evidence="2 4" id="KW-0238">DNA-binding</keyword>